<reference evidence="2" key="1">
    <citation type="journal article" date="2019" name="Int. J. Syst. Evol. Microbiol.">
        <title>The Global Catalogue of Microorganisms (GCM) 10K type strain sequencing project: providing services to taxonomists for standard genome sequencing and annotation.</title>
        <authorList>
            <consortium name="The Broad Institute Genomics Platform"/>
            <consortium name="The Broad Institute Genome Sequencing Center for Infectious Disease"/>
            <person name="Wu L."/>
            <person name="Ma J."/>
        </authorList>
    </citation>
    <scope>NUCLEOTIDE SEQUENCE [LARGE SCALE GENOMIC DNA]</scope>
    <source>
        <strain evidence="2">CGMCC 4.7367</strain>
    </source>
</reference>
<organism evidence="1 2">
    <name type="scientific">Lentzea cavernae</name>
    <dbReference type="NCBI Taxonomy" id="2020703"/>
    <lineage>
        <taxon>Bacteria</taxon>
        <taxon>Bacillati</taxon>
        <taxon>Actinomycetota</taxon>
        <taxon>Actinomycetes</taxon>
        <taxon>Pseudonocardiales</taxon>
        <taxon>Pseudonocardiaceae</taxon>
        <taxon>Lentzea</taxon>
    </lineage>
</organism>
<comment type="caution">
    <text evidence="1">The sequence shown here is derived from an EMBL/GenBank/DDBJ whole genome shotgun (WGS) entry which is preliminary data.</text>
</comment>
<evidence type="ECO:0000313" key="2">
    <source>
        <dbReference type="Proteomes" id="UP000605568"/>
    </source>
</evidence>
<dbReference type="RefSeq" id="WP_191304441.1">
    <property type="nucleotide sequence ID" value="NZ_BNAR01000018.1"/>
</dbReference>
<sequence length="102" mass="11699">MPPPSCLLLDDAAAAVAPVDPHLARKLRAQAYHMREWGYRTHEYDRLVDVAARVLPDHPGVPAMTRWQAEHGGKLTHVIHLAPQAPLPWWKRAYNRVRGWLR</sequence>
<gene>
    <name evidence="1" type="ORF">GCM10017774_78090</name>
</gene>
<evidence type="ECO:0000313" key="1">
    <source>
        <dbReference type="EMBL" id="GHH57796.1"/>
    </source>
</evidence>
<dbReference type="Proteomes" id="UP000605568">
    <property type="component" value="Unassembled WGS sequence"/>
</dbReference>
<accession>A0ABQ3MST1</accession>
<protein>
    <submittedName>
        <fullName evidence="1">Uncharacterized protein</fullName>
    </submittedName>
</protein>
<dbReference type="EMBL" id="BNAR01000018">
    <property type="protein sequence ID" value="GHH57796.1"/>
    <property type="molecule type" value="Genomic_DNA"/>
</dbReference>
<proteinExistence type="predicted"/>
<name>A0ABQ3MST1_9PSEU</name>
<keyword evidence="2" id="KW-1185">Reference proteome</keyword>